<reference evidence="3 4" key="1">
    <citation type="journal article" date="2016" name="Nat. Commun.">
        <title>Thousands of microbial genomes shed light on interconnected biogeochemical processes in an aquifer system.</title>
        <authorList>
            <person name="Anantharaman K."/>
            <person name="Brown C.T."/>
            <person name="Hug L.A."/>
            <person name="Sharon I."/>
            <person name="Castelle C.J."/>
            <person name="Probst A.J."/>
            <person name="Thomas B.C."/>
            <person name="Singh A."/>
            <person name="Wilkins M.J."/>
            <person name="Karaoz U."/>
            <person name="Brodie E.L."/>
            <person name="Williams K.H."/>
            <person name="Hubbard S.S."/>
            <person name="Banfield J.F."/>
        </authorList>
    </citation>
    <scope>NUCLEOTIDE SEQUENCE [LARGE SCALE GENOMIC DNA]</scope>
</reference>
<evidence type="ECO:0000256" key="2">
    <source>
        <dbReference type="SAM" id="SignalP"/>
    </source>
</evidence>
<dbReference type="AlphaFoldDB" id="A0A1F6FG99"/>
<dbReference type="EMBL" id="MFMM01000001">
    <property type="protein sequence ID" value="OGG84885.1"/>
    <property type="molecule type" value="Genomic_DNA"/>
</dbReference>
<evidence type="ECO:0000313" key="4">
    <source>
        <dbReference type="Proteomes" id="UP000177325"/>
    </source>
</evidence>
<feature type="chain" id="PRO_5009524369" evidence="2">
    <location>
        <begin position="24"/>
        <end position="109"/>
    </location>
</feature>
<dbReference type="STRING" id="1798525.A3G90_02310"/>
<sequence>MRRLNLFAGSAAATLLTPMVALAQVTTPTTFNGFVDQILGIINLIIPAIFSVVFLFLVWKIFDAWVLNGGDEQKREEGKKYATVAVFVVVLMVIAWGVVAMLRQSIFGF</sequence>
<feature type="transmembrane region" description="Helical" evidence="1">
    <location>
        <begin position="82"/>
        <end position="102"/>
    </location>
</feature>
<keyword evidence="1" id="KW-1133">Transmembrane helix</keyword>
<gene>
    <name evidence="3" type="ORF">A3G90_02310</name>
</gene>
<accession>A0A1F6FG99</accession>
<dbReference type="InterPro" id="IPR043993">
    <property type="entry name" value="T4SS_pilin"/>
</dbReference>
<feature type="transmembrane region" description="Helical" evidence="1">
    <location>
        <begin position="39"/>
        <end position="62"/>
    </location>
</feature>
<name>A0A1F6FG99_9BACT</name>
<feature type="signal peptide" evidence="2">
    <location>
        <begin position="1"/>
        <end position="23"/>
    </location>
</feature>
<comment type="caution">
    <text evidence="3">The sequence shown here is derived from an EMBL/GenBank/DDBJ whole genome shotgun (WGS) entry which is preliminary data.</text>
</comment>
<keyword evidence="1" id="KW-0812">Transmembrane</keyword>
<dbReference type="Pfam" id="PF18895">
    <property type="entry name" value="T4SS_pilin"/>
    <property type="match status" value="1"/>
</dbReference>
<organism evidence="3 4">
    <name type="scientific">Candidatus Kaiserbacteria bacterium RIFCSPLOWO2_12_FULL_45_26</name>
    <dbReference type="NCBI Taxonomy" id="1798525"/>
    <lineage>
        <taxon>Bacteria</taxon>
        <taxon>Candidatus Kaiseribacteriota</taxon>
    </lineage>
</organism>
<dbReference type="Proteomes" id="UP000177325">
    <property type="component" value="Unassembled WGS sequence"/>
</dbReference>
<protein>
    <submittedName>
        <fullName evidence="3">Uncharacterized protein</fullName>
    </submittedName>
</protein>
<keyword evidence="2" id="KW-0732">Signal</keyword>
<evidence type="ECO:0000313" key="3">
    <source>
        <dbReference type="EMBL" id="OGG84885.1"/>
    </source>
</evidence>
<keyword evidence="1" id="KW-0472">Membrane</keyword>
<evidence type="ECO:0000256" key="1">
    <source>
        <dbReference type="SAM" id="Phobius"/>
    </source>
</evidence>
<proteinExistence type="predicted"/>